<name>A0ABP0NPH5_9DINO</name>
<proteinExistence type="predicted"/>
<sequence length="179" mass="18963">MVQSSMVSDFLAYAMMAPASQSAADGGTSFVSASAQPCRAAFPRIALLPAASPRNLCGFAAVAASIASGWKAGKRSIKPQLVTRTAENELGEDVRSGVSGGVGWVVQSFQSLNWQLYAALLVKHVLPTAYTMSRIYFLGQLPGGQWFGRRITTLLGELVAEGDGGGVDCSAVLLRWRYD</sequence>
<evidence type="ECO:0000313" key="2">
    <source>
        <dbReference type="Proteomes" id="UP001642484"/>
    </source>
</evidence>
<dbReference type="Proteomes" id="UP001642484">
    <property type="component" value="Unassembled WGS sequence"/>
</dbReference>
<gene>
    <name evidence="1" type="ORF">CCMP2556_LOCUS32287</name>
</gene>
<accession>A0ABP0NPH5</accession>
<comment type="caution">
    <text evidence="1">The sequence shown here is derived from an EMBL/GenBank/DDBJ whole genome shotgun (WGS) entry which is preliminary data.</text>
</comment>
<organism evidence="1 2">
    <name type="scientific">Durusdinium trenchii</name>
    <dbReference type="NCBI Taxonomy" id="1381693"/>
    <lineage>
        <taxon>Eukaryota</taxon>
        <taxon>Sar</taxon>
        <taxon>Alveolata</taxon>
        <taxon>Dinophyceae</taxon>
        <taxon>Suessiales</taxon>
        <taxon>Symbiodiniaceae</taxon>
        <taxon>Durusdinium</taxon>
    </lineage>
</organism>
<keyword evidence="2" id="KW-1185">Reference proteome</keyword>
<reference evidence="1 2" key="1">
    <citation type="submission" date="2024-02" db="EMBL/GenBank/DDBJ databases">
        <authorList>
            <person name="Chen Y."/>
            <person name="Shah S."/>
            <person name="Dougan E. K."/>
            <person name="Thang M."/>
            <person name="Chan C."/>
        </authorList>
    </citation>
    <scope>NUCLEOTIDE SEQUENCE [LARGE SCALE GENOMIC DNA]</scope>
</reference>
<protein>
    <submittedName>
        <fullName evidence="1">Uncharacterized protein</fullName>
    </submittedName>
</protein>
<evidence type="ECO:0000313" key="1">
    <source>
        <dbReference type="EMBL" id="CAK9065682.1"/>
    </source>
</evidence>
<dbReference type="EMBL" id="CAXAMN010022028">
    <property type="protein sequence ID" value="CAK9065682.1"/>
    <property type="molecule type" value="Genomic_DNA"/>
</dbReference>